<organism evidence="2 3">
    <name type="scientific">Rarispira pelagica</name>
    <dbReference type="NCBI Taxonomy" id="3141764"/>
    <lineage>
        <taxon>Bacteria</taxon>
        <taxon>Pseudomonadati</taxon>
        <taxon>Spirochaetota</taxon>
        <taxon>Spirochaetia</taxon>
        <taxon>Winmispirales</taxon>
        <taxon>Winmispiraceae</taxon>
        <taxon>Rarispira</taxon>
    </lineage>
</organism>
<name>A0ABU9UB36_9SPIR</name>
<protein>
    <submittedName>
        <fullName evidence="2">Uncharacterized protein</fullName>
    </submittedName>
</protein>
<evidence type="ECO:0000313" key="3">
    <source>
        <dbReference type="Proteomes" id="UP001466331"/>
    </source>
</evidence>
<reference evidence="2 3" key="1">
    <citation type="submission" date="2024-03" db="EMBL/GenBank/DDBJ databases">
        <title>Ignisphaera cupida sp. nov., a hyperthermophilic hydrolytic archaeon from a hot spring of Kamchatka, and proposal of Ignisphaeraceae fam. nov.</title>
        <authorList>
            <person name="Podosokorskaya O.A."/>
            <person name="Elcheninov A.G."/>
            <person name="Maltseva A.I."/>
            <person name="Zayulina K.S."/>
            <person name="Novikov A."/>
            <person name="Merkel A.Y."/>
        </authorList>
    </citation>
    <scope>NUCLEOTIDE SEQUENCE [LARGE SCALE GENOMIC DNA]</scope>
    <source>
        <strain evidence="2 3">38H-sp</strain>
    </source>
</reference>
<keyword evidence="1" id="KW-0812">Transmembrane</keyword>
<proteinExistence type="predicted"/>
<evidence type="ECO:0000256" key="1">
    <source>
        <dbReference type="SAM" id="Phobius"/>
    </source>
</evidence>
<dbReference type="RefSeq" id="WP_420069319.1">
    <property type="nucleotide sequence ID" value="NZ_JBCHKQ010000002.1"/>
</dbReference>
<feature type="transmembrane region" description="Helical" evidence="1">
    <location>
        <begin position="15"/>
        <end position="37"/>
    </location>
</feature>
<gene>
    <name evidence="2" type="ORF">WKV44_04885</name>
</gene>
<evidence type="ECO:0000313" key="2">
    <source>
        <dbReference type="EMBL" id="MEM5947872.1"/>
    </source>
</evidence>
<dbReference type="EMBL" id="JBCHKQ010000002">
    <property type="protein sequence ID" value="MEM5947872.1"/>
    <property type="molecule type" value="Genomic_DNA"/>
</dbReference>
<keyword evidence="1" id="KW-1133">Transmembrane helix</keyword>
<dbReference type="Proteomes" id="UP001466331">
    <property type="component" value="Unassembled WGS sequence"/>
</dbReference>
<comment type="caution">
    <text evidence="2">The sequence shown here is derived from an EMBL/GenBank/DDBJ whole genome shotgun (WGS) entry which is preliminary data.</text>
</comment>
<sequence>MRELLSKILGEEPRYLWIAAGALIAIPFCIWLGFIILSEKSTAVENTDEAIVLQDSSPYADFFSVDTLIIPDIWQELSSIRHVKVRNVGDVWSQKEASRWWSAVIDMHQEKDYALDKDIEKLLENIR</sequence>
<keyword evidence="3" id="KW-1185">Reference proteome</keyword>
<accession>A0ABU9UB36</accession>
<keyword evidence="1" id="KW-0472">Membrane</keyword>